<gene>
    <name evidence="1" type="ORF">KC19_11G064800</name>
</gene>
<dbReference type="Proteomes" id="UP000822688">
    <property type="component" value="Chromosome 11"/>
</dbReference>
<dbReference type="InterPro" id="IPR001611">
    <property type="entry name" value="Leu-rich_rpt"/>
</dbReference>
<dbReference type="PANTHER" id="PTHR47186">
    <property type="entry name" value="LEUCINE-RICH REPEAT-CONTAINING PROTEIN 57"/>
    <property type="match status" value="1"/>
</dbReference>
<accession>A0A8T0GBT5</accession>
<evidence type="ECO:0000313" key="1">
    <source>
        <dbReference type="EMBL" id="KAG0556583.1"/>
    </source>
</evidence>
<name>A0A8T0GBT5_CERPU</name>
<keyword evidence="2" id="KW-1185">Reference proteome</keyword>
<reference evidence="1 2" key="1">
    <citation type="submission" date="2020-06" db="EMBL/GenBank/DDBJ databases">
        <title>WGS assembly of Ceratodon purpureus strain R40.</title>
        <authorList>
            <person name="Carey S.B."/>
            <person name="Jenkins J."/>
            <person name="Shu S."/>
            <person name="Lovell J.T."/>
            <person name="Sreedasyam A."/>
            <person name="Maumus F."/>
            <person name="Tiley G.P."/>
            <person name="Fernandez-Pozo N."/>
            <person name="Barry K."/>
            <person name="Chen C."/>
            <person name="Wang M."/>
            <person name="Lipzen A."/>
            <person name="Daum C."/>
            <person name="Saski C.A."/>
            <person name="Payton A.C."/>
            <person name="Mcbreen J.C."/>
            <person name="Conrad R.E."/>
            <person name="Kollar L.M."/>
            <person name="Olsson S."/>
            <person name="Huttunen S."/>
            <person name="Landis J.B."/>
            <person name="Wickett N.J."/>
            <person name="Johnson M.G."/>
            <person name="Rensing S.A."/>
            <person name="Grimwood J."/>
            <person name="Schmutz J."/>
            <person name="Mcdaniel S.F."/>
        </authorList>
    </citation>
    <scope>NUCLEOTIDE SEQUENCE [LARGE SCALE GENOMIC DNA]</scope>
    <source>
        <strain evidence="1 2">R40</strain>
    </source>
</reference>
<sequence>MSKLNFNPSQERVHPIFSVLRTGYDSLSVTQQLLFMDVALFCPGPNSSIFLEFRSERGDIYSGNVFYWLSLLHNRSVSGIKEDLQILKRRSLVEDLGDGFSRITLHDLYYEFAVNESQAMDFSERRWLFVDYEILSKMIGTVFPSTADIPEDLQRIPGLSCWPALRRIAICNSKILSLERTELQYCSNVVLLKLVNCPEIKRADLHDLGCLKFLEVDKCWKLEASSLGIEGMRKLVWLRWSGSSGIYRCFPDLSLLKSLRVLELVGEFWDSPEPLLSSFPGLEECVHLFELTLWGHDELVAFPDLSRMVSLQKVWFGWCMKASGLRGLSSKMTQLQELRLHYCSCIVELPGVEELVTLKKLQLQRLGIVTGWLPDLKKLTNLDDLRCSGSKFKKSRRIKSSVHWEELRCDESDDLVELPDLSSLRALRKLELSRCDVESLHEFHISHLTNLQVLKCEWLDALTEVPDLSTLSQIRVISFKACSMLRSVLEGHIDRLTTLQSLDVSHTAISVLPDLSNLMDLRALDFSSTCVTALPKDFARLATIPDLRMWGCKFLRIPLLELLGERVPEVQELAAMEALESTYRETDLDNVEEGPHPSAFLVSRLLECVGCSPKQSRLRDSAVSLLSMMSLDFQSTTNRGFNTMVLDILGEVEGGVESVIRVFCEEEDVGSLFYVIVGLIFIGHRCSDLRASDTLHRISRRVIRLKSPEFLIFDHLFHLRVAHCLEVMFEDPVVARAFGDEVAIDFLEMLRNVKHFVAWSTTSTFIDRIIRFYNLGFVSGKSSSVDLEELYLAKIDALLGIARLEYLSHSSL</sequence>
<comment type="caution">
    <text evidence="1">The sequence shown here is derived from an EMBL/GenBank/DDBJ whole genome shotgun (WGS) entry which is preliminary data.</text>
</comment>
<dbReference type="Gene3D" id="3.80.10.10">
    <property type="entry name" value="Ribonuclease Inhibitor"/>
    <property type="match status" value="2"/>
</dbReference>
<proteinExistence type="predicted"/>
<dbReference type="SUPFAM" id="SSF52058">
    <property type="entry name" value="L domain-like"/>
    <property type="match status" value="2"/>
</dbReference>
<dbReference type="AlphaFoldDB" id="A0A8T0GBT5"/>
<dbReference type="PROSITE" id="PS51450">
    <property type="entry name" value="LRR"/>
    <property type="match status" value="1"/>
</dbReference>
<organism evidence="1 2">
    <name type="scientific">Ceratodon purpureus</name>
    <name type="common">Fire moss</name>
    <name type="synonym">Dicranum purpureum</name>
    <dbReference type="NCBI Taxonomy" id="3225"/>
    <lineage>
        <taxon>Eukaryota</taxon>
        <taxon>Viridiplantae</taxon>
        <taxon>Streptophyta</taxon>
        <taxon>Embryophyta</taxon>
        <taxon>Bryophyta</taxon>
        <taxon>Bryophytina</taxon>
        <taxon>Bryopsida</taxon>
        <taxon>Dicranidae</taxon>
        <taxon>Pseudoditrichales</taxon>
        <taxon>Ditrichaceae</taxon>
        <taxon>Ceratodon</taxon>
    </lineage>
</organism>
<dbReference type="InterPro" id="IPR032675">
    <property type="entry name" value="LRR_dom_sf"/>
</dbReference>
<protein>
    <submittedName>
        <fullName evidence="1">Uncharacterized protein</fullName>
    </submittedName>
</protein>
<evidence type="ECO:0000313" key="2">
    <source>
        <dbReference type="Proteomes" id="UP000822688"/>
    </source>
</evidence>
<dbReference type="PANTHER" id="PTHR47186:SF3">
    <property type="entry name" value="OS09G0267800 PROTEIN"/>
    <property type="match status" value="1"/>
</dbReference>
<dbReference type="EMBL" id="CM026432">
    <property type="protein sequence ID" value="KAG0556583.1"/>
    <property type="molecule type" value="Genomic_DNA"/>
</dbReference>